<dbReference type="AlphaFoldDB" id="B8MPA6"/>
<accession>B8MPA6</accession>
<protein>
    <submittedName>
        <fullName evidence="3">Uncharacterized protein</fullName>
    </submittedName>
</protein>
<dbReference type="RefSeq" id="XP_002486583.1">
    <property type="nucleotide sequence ID" value="XM_002486538.1"/>
</dbReference>
<dbReference type="eggNOG" id="ENOG502SUQ0">
    <property type="taxonomic scope" value="Eukaryota"/>
</dbReference>
<keyword evidence="2" id="KW-1133">Transmembrane helix</keyword>
<evidence type="ECO:0000313" key="3">
    <source>
        <dbReference type="EMBL" id="EED14345.1"/>
    </source>
</evidence>
<reference evidence="4" key="1">
    <citation type="journal article" date="2015" name="Genome Announc.">
        <title>Genome sequence of the AIDS-associated pathogen Penicillium marneffei (ATCC18224) and its near taxonomic relative Talaromyces stipitatus (ATCC10500).</title>
        <authorList>
            <person name="Nierman W.C."/>
            <person name="Fedorova-Abrams N.D."/>
            <person name="Andrianopoulos A."/>
        </authorList>
    </citation>
    <scope>NUCLEOTIDE SEQUENCE [LARGE SCALE GENOMIC DNA]</scope>
    <source>
        <strain evidence="4">ATCC 10500 / CBS 375.48 / QM 6759 / NRRL 1006</strain>
    </source>
</reference>
<dbReference type="PhylomeDB" id="B8MPA6"/>
<dbReference type="EMBL" id="EQ962658">
    <property type="protein sequence ID" value="EED14345.1"/>
    <property type="molecule type" value="Genomic_DNA"/>
</dbReference>
<keyword evidence="2" id="KW-0812">Transmembrane</keyword>
<evidence type="ECO:0000256" key="1">
    <source>
        <dbReference type="SAM" id="MobiDB-lite"/>
    </source>
</evidence>
<dbReference type="STRING" id="441959.B8MPA6"/>
<keyword evidence="2" id="KW-0472">Membrane</keyword>
<sequence length="155" mass="15136">MSSTTLSVTSTATTTTTAPTSTSSIHSCPQTTWEIPTTDAACAIHPSSLSNATDVLKHCCGPAPVVSYDDGCASYCLAQGQNVSSLTNCLMSNGAAPFCNNALNATATAAVSSAASTATGSSATSTKTGAAAKISVGGVSVIGLLFCSALFGALA</sequence>
<organism evidence="3 4">
    <name type="scientific">Talaromyces stipitatus (strain ATCC 10500 / CBS 375.48 / QM 6759 / NRRL 1006)</name>
    <name type="common">Penicillium stipitatum</name>
    <dbReference type="NCBI Taxonomy" id="441959"/>
    <lineage>
        <taxon>Eukaryota</taxon>
        <taxon>Fungi</taxon>
        <taxon>Dikarya</taxon>
        <taxon>Ascomycota</taxon>
        <taxon>Pezizomycotina</taxon>
        <taxon>Eurotiomycetes</taxon>
        <taxon>Eurotiomycetidae</taxon>
        <taxon>Eurotiales</taxon>
        <taxon>Trichocomaceae</taxon>
        <taxon>Talaromyces</taxon>
        <taxon>Talaromyces sect. Talaromyces</taxon>
    </lineage>
</organism>
<dbReference type="OrthoDB" id="3520229at2759"/>
<dbReference type="HOGENOM" id="CLU_108553_0_0_1"/>
<name>B8MPA6_TALSN</name>
<proteinExistence type="predicted"/>
<feature type="compositionally biased region" description="Low complexity" evidence="1">
    <location>
        <begin position="1"/>
        <end position="24"/>
    </location>
</feature>
<evidence type="ECO:0000256" key="2">
    <source>
        <dbReference type="SAM" id="Phobius"/>
    </source>
</evidence>
<feature type="region of interest" description="Disordered" evidence="1">
    <location>
        <begin position="1"/>
        <end position="26"/>
    </location>
</feature>
<dbReference type="Proteomes" id="UP000001745">
    <property type="component" value="Unassembled WGS sequence"/>
</dbReference>
<evidence type="ECO:0000313" key="4">
    <source>
        <dbReference type="Proteomes" id="UP000001745"/>
    </source>
</evidence>
<dbReference type="OMA" id="PGEVWCN"/>
<gene>
    <name evidence="3" type="ORF">TSTA_105560</name>
</gene>
<feature type="transmembrane region" description="Helical" evidence="2">
    <location>
        <begin position="134"/>
        <end position="154"/>
    </location>
</feature>
<dbReference type="GeneID" id="8100415"/>
<keyword evidence="4" id="KW-1185">Reference proteome</keyword>
<dbReference type="VEuPathDB" id="FungiDB:TSTA_105560"/>
<dbReference type="InParanoid" id="B8MPA6"/>